<feature type="region of interest" description="Disordered" evidence="1">
    <location>
        <begin position="122"/>
        <end position="179"/>
    </location>
</feature>
<keyword evidence="3" id="KW-1185">Reference proteome</keyword>
<evidence type="ECO:0000256" key="1">
    <source>
        <dbReference type="SAM" id="MobiDB-lite"/>
    </source>
</evidence>
<proteinExistence type="predicted"/>
<protein>
    <recommendedName>
        <fullName evidence="4">Secreted protein</fullName>
    </recommendedName>
</protein>
<sequence length="179" mass="18610">MTAAIMTLGLALAVGGVGQGPACEGCAQRQGHHHHQVHQHQGGHGRSGGWILPPGPGDGYGFPNGDPYNAGWYSPAPYLPLGADRTSDYYFPRYYAVPPIQMFPGTDYNPYVNRGQRYLPFAGAGGEHPAGGEPLDSSTSPVQPYTSMDGSKPTSAVPTLRGRVAAPPLPASGGTGLTP</sequence>
<evidence type="ECO:0000313" key="2">
    <source>
        <dbReference type="EMBL" id="MDG3004149.1"/>
    </source>
</evidence>
<evidence type="ECO:0000313" key="3">
    <source>
        <dbReference type="Proteomes" id="UP001216907"/>
    </source>
</evidence>
<dbReference type="EMBL" id="JARRAG010000002">
    <property type="protein sequence ID" value="MDG3004149.1"/>
    <property type="molecule type" value="Genomic_DNA"/>
</dbReference>
<dbReference type="RefSeq" id="WP_277860511.1">
    <property type="nucleotide sequence ID" value="NZ_JARRAG010000002.1"/>
</dbReference>
<gene>
    <name evidence="2" type="ORF">PZE19_10215</name>
</gene>
<dbReference type="Proteomes" id="UP001216907">
    <property type="component" value="Unassembled WGS sequence"/>
</dbReference>
<accession>A0ABT6F983</accession>
<name>A0ABT6F983_9BACT</name>
<evidence type="ECO:0008006" key="4">
    <source>
        <dbReference type="Google" id="ProtNLM"/>
    </source>
</evidence>
<organism evidence="2 3">
    <name type="scientific">Paludisphaera mucosa</name>
    <dbReference type="NCBI Taxonomy" id="3030827"/>
    <lineage>
        <taxon>Bacteria</taxon>
        <taxon>Pseudomonadati</taxon>
        <taxon>Planctomycetota</taxon>
        <taxon>Planctomycetia</taxon>
        <taxon>Isosphaerales</taxon>
        <taxon>Isosphaeraceae</taxon>
        <taxon>Paludisphaera</taxon>
    </lineage>
</organism>
<comment type="caution">
    <text evidence="2">The sequence shown here is derived from an EMBL/GenBank/DDBJ whole genome shotgun (WGS) entry which is preliminary data.</text>
</comment>
<feature type="compositionally biased region" description="Polar residues" evidence="1">
    <location>
        <begin position="136"/>
        <end position="157"/>
    </location>
</feature>
<reference evidence="2 3" key="1">
    <citation type="submission" date="2023-03" db="EMBL/GenBank/DDBJ databases">
        <title>Paludisphaera mucosa sp. nov. a novel planctomycete from northern fen.</title>
        <authorList>
            <person name="Ivanova A."/>
        </authorList>
    </citation>
    <scope>NUCLEOTIDE SEQUENCE [LARGE SCALE GENOMIC DNA]</scope>
    <source>
        <strain evidence="2 3">Pla2</strain>
    </source>
</reference>